<dbReference type="OMA" id="ETMNRNG"/>
<dbReference type="GO" id="GO:0016020">
    <property type="term" value="C:membrane"/>
    <property type="evidence" value="ECO:0007669"/>
    <property type="project" value="UniProtKB-SubCell"/>
</dbReference>
<dbReference type="InterPro" id="IPR013783">
    <property type="entry name" value="Ig-like_fold"/>
</dbReference>
<dbReference type="AlphaFoldDB" id="A0A3Q2D2U3"/>
<dbReference type="Proteomes" id="UP000265020">
    <property type="component" value="Unassembled WGS sequence"/>
</dbReference>
<dbReference type="InterPro" id="IPR007110">
    <property type="entry name" value="Ig-like_dom"/>
</dbReference>
<evidence type="ECO:0000313" key="6">
    <source>
        <dbReference type="Proteomes" id="UP000265020"/>
    </source>
</evidence>
<organism evidence="5 6">
    <name type="scientific">Cyprinodon variegatus</name>
    <name type="common">Sheepshead minnow</name>
    <dbReference type="NCBI Taxonomy" id="28743"/>
    <lineage>
        <taxon>Eukaryota</taxon>
        <taxon>Metazoa</taxon>
        <taxon>Chordata</taxon>
        <taxon>Craniata</taxon>
        <taxon>Vertebrata</taxon>
        <taxon>Euteleostomi</taxon>
        <taxon>Actinopterygii</taxon>
        <taxon>Neopterygii</taxon>
        <taxon>Teleostei</taxon>
        <taxon>Neoteleostei</taxon>
        <taxon>Acanthomorphata</taxon>
        <taxon>Ovalentaria</taxon>
        <taxon>Atherinomorphae</taxon>
        <taxon>Cyprinodontiformes</taxon>
        <taxon>Cyprinodontidae</taxon>
        <taxon>Cyprinodon</taxon>
    </lineage>
</organism>
<dbReference type="Gene3D" id="2.60.40.10">
    <property type="entry name" value="Immunoglobulins"/>
    <property type="match status" value="1"/>
</dbReference>
<keyword evidence="6" id="KW-1185">Reference proteome</keyword>
<dbReference type="SUPFAM" id="SSF48726">
    <property type="entry name" value="Immunoglobulin"/>
    <property type="match status" value="1"/>
</dbReference>
<evidence type="ECO:0000256" key="2">
    <source>
        <dbReference type="ARBA" id="ARBA00023136"/>
    </source>
</evidence>
<dbReference type="PROSITE" id="PS50835">
    <property type="entry name" value="IG_LIKE"/>
    <property type="match status" value="1"/>
</dbReference>
<feature type="domain" description="Ig-like" evidence="4">
    <location>
        <begin position="1"/>
        <end position="103"/>
    </location>
</feature>
<keyword evidence="2" id="KW-0472">Membrane</keyword>
<evidence type="ECO:0000256" key="3">
    <source>
        <dbReference type="ARBA" id="ARBA00023319"/>
    </source>
</evidence>
<reference evidence="5" key="1">
    <citation type="submission" date="2025-08" db="UniProtKB">
        <authorList>
            <consortium name="Ensembl"/>
        </authorList>
    </citation>
    <scope>IDENTIFICATION</scope>
</reference>
<dbReference type="Pfam" id="PF07686">
    <property type="entry name" value="V-set"/>
    <property type="match status" value="1"/>
</dbReference>
<sequence length="140" mass="15312">MAVVSVLTVSLEVRALEVFEGDPFVLLPCKSPSVDLKNATVVWSRSDLSPSTVHQRGPEGDDLTEQNQLYTNRTSMRSDALDTGDLGLNLTRLQVSDSGNYTCSRDGLTLRSVDLQEESRQCSAGLWTLTDSRCSAVFVL</sequence>
<name>A0A3Q2D2U3_CYPVA</name>
<keyword evidence="3" id="KW-0393">Immunoglobulin domain</keyword>
<evidence type="ECO:0000259" key="4">
    <source>
        <dbReference type="PROSITE" id="PS50835"/>
    </source>
</evidence>
<reference evidence="5" key="2">
    <citation type="submission" date="2025-09" db="UniProtKB">
        <authorList>
            <consortium name="Ensembl"/>
        </authorList>
    </citation>
    <scope>IDENTIFICATION</scope>
</reference>
<dbReference type="GeneTree" id="ENSGT01150000287071"/>
<evidence type="ECO:0000313" key="5">
    <source>
        <dbReference type="Ensembl" id="ENSCVAP00000012718.1"/>
    </source>
</evidence>
<dbReference type="InterPro" id="IPR013106">
    <property type="entry name" value="Ig_V-set"/>
</dbReference>
<comment type="subcellular location">
    <subcellularLocation>
        <location evidence="1">Membrane</location>
    </subcellularLocation>
</comment>
<accession>A0A3Q2D2U3</accession>
<dbReference type="PANTHER" id="PTHR24100">
    <property type="entry name" value="BUTYROPHILIN"/>
    <property type="match status" value="1"/>
</dbReference>
<dbReference type="SMART" id="SM00406">
    <property type="entry name" value="IGv"/>
    <property type="match status" value="1"/>
</dbReference>
<protein>
    <recommendedName>
        <fullName evidence="4">Ig-like domain-containing protein</fullName>
    </recommendedName>
</protein>
<proteinExistence type="predicted"/>
<dbReference type="InterPro" id="IPR036179">
    <property type="entry name" value="Ig-like_dom_sf"/>
</dbReference>
<evidence type="ECO:0000256" key="1">
    <source>
        <dbReference type="ARBA" id="ARBA00004370"/>
    </source>
</evidence>
<dbReference type="Ensembl" id="ENSCVAT00000020039.1">
    <property type="protein sequence ID" value="ENSCVAP00000012718.1"/>
    <property type="gene ID" value="ENSCVAG00000015150.1"/>
</dbReference>
<dbReference type="InterPro" id="IPR050504">
    <property type="entry name" value="IgSF_BTN/MOG"/>
</dbReference>